<feature type="region of interest" description="Disordered" evidence="1">
    <location>
        <begin position="38"/>
        <end position="97"/>
    </location>
</feature>
<dbReference type="Pfam" id="PF10691">
    <property type="entry name" value="DUF2497"/>
    <property type="match status" value="1"/>
</dbReference>
<dbReference type="InterPro" id="IPR019632">
    <property type="entry name" value="DUF2497"/>
</dbReference>
<dbReference type="Proteomes" id="UP001526430">
    <property type="component" value="Unassembled WGS sequence"/>
</dbReference>
<evidence type="ECO:0000256" key="1">
    <source>
        <dbReference type="SAM" id="MobiDB-lite"/>
    </source>
</evidence>
<name>A0ABT3NRC3_9PROT</name>
<feature type="region of interest" description="Disordered" evidence="1">
    <location>
        <begin position="10"/>
        <end position="29"/>
    </location>
</feature>
<accession>A0ABT3NRC3</accession>
<keyword evidence="3" id="KW-1185">Reference proteome</keyword>
<sequence length="167" mass="17767">MDDILASIRKILNEDEPPAGPIPVTEPEPLLLTPDMMITRPEGSFPAGAREPPLVSPEPVPLAELPAPASAAAAPEPEPTPMPDPTPENQSLIAPAAAAAAAAALGQLSRAVAQERATVVTRGGPTIEELVREEIRPVLKEWLDTHLPAIVERLVRQEIERVMSRQG</sequence>
<gene>
    <name evidence="2" type="ORF">OF850_03640</name>
</gene>
<feature type="compositionally biased region" description="Pro residues" evidence="1">
    <location>
        <begin position="76"/>
        <end position="86"/>
    </location>
</feature>
<comment type="caution">
    <text evidence="2">The sequence shown here is derived from an EMBL/GenBank/DDBJ whole genome shotgun (WGS) entry which is preliminary data.</text>
</comment>
<protein>
    <submittedName>
        <fullName evidence="2">DUF2497 domain-containing protein</fullName>
    </submittedName>
</protein>
<dbReference type="EMBL" id="JAPFQI010000001">
    <property type="protein sequence ID" value="MCW8084710.1"/>
    <property type="molecule type" value="Genomic_DNA"/>
</dbReference>
<dbReference type="RefSeq" id="WP_301588401.1">
    <property type="nucleotide sequence ID" value="NZ_JAPFQI010000001.1"/>
</dbReference>
<feature type="compositionally biased region" description="Low complexity" evidence="1">
    <location>
        <begin position="61"/>
        <end position="75"/>
    </location>
</feature>
<organism evidence="2 3">
    <name type="scientific">Sabulicella glaciei</name>
    <dbReference type="NCBI Taxonomy" id="2984948"/>
    <lineage>
        <taxon>Bacteria</taxon>
        <taxon>Pseudomonadati</taxon>
        <taxon>Pseudomonadota</taxon>
        <taxon>Alphaproteobacteria</taxon>
        <taxon>Acetobacterales</taxon>
        <taxon>Acetobacteraceae</taxon>
        <taxon>Sabulicella</taxon>
    </lineage>
</organism>
<evidence type="ECO:0000313" key="2">
    <source>
        <dbReference type="EMBL" id="MCW8084710.1"/>
    </source>
</evidence>
<evidence type="ECO:0000313" key="3">
    <source>
        <dbReference type="Proteomes" id="UP001526430"/>
    </source>
</evidence>
<reference evidence="2 3" key="1">
    <citation type="submission" date="2022-10" db="EMBL/GenBank/DDBJ databases">
        <title>Roseococcus glaciei nov., sp. nov., isolated from glacier.</title>
        <authorList>
            <person name="Liu Q."/>
            <person name="Xin Y.-H."/>
        </authorList>
    </citation>
    <scope>NUCLEOTIDE SEQUENCE [LARGE SCALE GENOMIC DNA]</scope>
    <source>
        <strain evidence="2 3">MDT2-1-1</strain>
    </source>
</reference>
<proteinExistence type="predicted"/>